<keyword evidence="3" id="KW-0548">Nucleotidyltransferase</keyword>
<dbReference type="GeneID" id="80532857"/>
<reference evidence="4" key="2">
    <citation type="submission" date="2018-09" db="EMBL/GenBank/DDBJ databases">
        <title>Genomic sequence analysis of Gallid alphaherpesvirus 3 strain 301B/1.</title>
        <authorList>
            <person name="Kim T."/>
            <person name="Volkening J.D."/>
            <person name="Spatz S.J."/>
        </authorList>
    </citation>
    <scope>NUCLEOTIDE SEQUENCE</scope>
    <source>
        <strain evidence="4">301B/1</strain>
    </source>
</reference>
<dbReference type="RefSeq" id="YP_010795697.1">
    <property type="nucleotide sequence ID" value="NC_075702.1"/>
</dbReference>
<proteinExistence type="predicted"/>
<dbReference type="EMBL" id="HQ840738">
    <property type="protein sequence ID" value="AEI00306.1"/>
    <property type="molecule type" value="Genomic_DNA"/>
</dbReference>
<evidence type="ECO:0000313" key="2">
    <source>
        <dbReference type="EMBL" id="AEI00286.1"/>
    </source>
</evidence>
<dbReference type="EC" id="2.7.7.7" evidence="2 3"/>
<dbReference type="EMBL" id="HQ840738">
    <property type="protein sequence ID" value="AEI00286.1"/>
    <property type="molecule type" value="Genomic_DNA"/>
</dbReference>
<sequence length="87" mass="9306">MRAVGGFGGTETRIRTLRNGTLNAERGSCAGKAARDGSRAGRGFRPWRDGLPTGRRGHGHARCIQAHVLVRISRGGGWLRRKSAVVG</sequence>
<accession>F8TC95</accession>
<protein>
    <submittedName>
        <fullName evidence="2">DNA polymerase</fullName>
    </submittedName>
    <submittedName>
        <fullName evidence="3">ORF498 protein</fullName>
        <ecNumber evidence="2 3">2.7.7.7</ecNumber>
    </submittedName>
</protein>
<name>F8TC95_9ALPH</name>
<dbReference type="EMBL" id="MH939248">
    <property type="protein sequence ID" value="QEY02317.1"/>
    <property type="molecule type" value="Genomic_DNA"/>
</dbReference>
<dbReference type="EMBL" id="MH939248">
    <property type="protein sequence ID" value="QEY02318.1"/>
    <property type="molecule type" value="Genomic_DNA"/>
</dbReference>
<dbReference type="GO" id="GO:0003887">
    <property type="term" value="F:DNA-directed DNA polymerase activity"/>
    <property type="evidence" value="ECO:0007669"/>
    <property type="project" value="UniProtKB-EC"/>
</dbReference>
<reference evidence="3 5" key="1">
    <citation type="journal article" date="2011" name="Virus Genes">
        <title>Comparative genomic sequence analysis of the Marek's disease vaccine strain SB-1.</title>
        <authorList>
            <person name="Spatz S.J."/>
            <person name="Schat K.A."/>
        </authorList>
    </citation>
    <scope>NUCLEOTIDE SEQUENCE [LARGE SCALE GENOMIC DNA]</scope>
    <source>
        <strain evidence="3">SB-1</strain>
    </source>
</reference>
<evidence type="ECO:0000313" key="5">
    <source>
        <dbReference type="Proteomes" id="UP000095860"/>
    </source>
</evidence>
<keyword evidence="5" id="KW-1185">Reference proteome</keyword>
<dbReference type="KEGG" id="vg:80532857"/>
<evidence type="ECO:0000313" key="4">
    <source>
        <dbReference type="EMBL" id="QEY02317.1"/>
    </source>
</evidence>
<organism evidence="3 5">
    <name type="scientific">Gallid alphaherpesvirus 3</name>
    <dbReference type="NCBI Taxonomy" id="35250"/>
    <lineage>
        <taxon>Viruses</taxon>
        <taxon>Duplodnaviria</taxon>
        <taxon>Heunggongvirae</taxon>
        <taxon>Peploviricota</taxon>
        <taxon>Herviviricetes</taxon>
        <taxon>Herpesvirales</taxon>
        <taxon>Orthoherpesviridae</taxon>
        <taxon>Alphaherpesvirinae</taxon>
        <taxon>Mardivirus</taxon>
        <taxon>Mardivirus gallidalpha3</taxon>
    </lineage>
</organism>
<feature type="region of interest" description="Disordered" evidence="1">
    <location>
        <begin position="29"/>
        <end position="58"/>
    </location>
</feature>
<dbReference type="Proteomes" id="UP000095860">
    <property type="component" value="Segment"/>
</dbReference>
<gene>
    <name evidence="3" type="primary">ORF498</name>
    <name evidence="2" type="synonym">ORF443</name>
</gene>
<keyword evidence="3" id="KW-0808">Transferase</keyword>
<evidence type="ECO:0000256" key="1">
    <source>
        <dbReference type="SAM" id="MobiDB-lite"/>
    </source>
</evidence>
<evidence type="ECO:0000313" key="3">
    <source>
        <dbReference type="EMBL" id="AEI00306.1"/>
    </source>
</evidence>